<dbReference type="GO" id="GO:0008009">
    <property type="term" value="F:chemokine activity"/>
    <property type="evidence" value="ECO:0007669"/>
    <property type="project" value="InterPro"/>
</dbReference>
<dbReference type="InterPro" id="IPR036048">
    <property type="entry name" value="Interleukin_8-like_sf"/>
</dbReference>
<comment type="subcellular location">
    <subcellularLocation>
        <location evidence="1">Secreted</location>
    </subcellularLocation>
</comment>
<dbReference type="Gene3D" id="2.40.50.40">
    <property type="match status" value="1"/>
</dbReference>
<protein>
    <submittedName>
        <fullName evidence="7">C-C motif chemokine 4-like</fullName>
    </submittedName>
</protein>
<organism evidence="7 8">
    <name type="scientific">Cyprinodon variegatus</name>
    <name type="common">Sheepshead minnow</name>
    <dbReference type="NCBI Taxonomy" id="28743"/>
    <lineage>
        <taxon>Eukaryota</taxon>
        <taxon>Metazoa</taxon>
        <taxon>Chordata</taxon>
        <taxon>Craniata</taxon>
        <taxon>Vertebrata</taxon>
        <taxon>Euteleostomi</taxon>
        <taxon>Actinopterygii</taxon>
        <taxon>Neopterygii</taxon>
        <taxon>Teleostei</taxon>
        <taxon>Neoteleostei</taxon>
        <taxon>Acanthomorphata</taxon>
        <taxon>Ovalentaria</taxon>
        <taxon>Atherinomorphae</taxon>
        <taxon>Cyprinodontiformes</taxon>
        <taxon>Cyprinodontidae</taxon>
        <taxon>Cyprinodon</taxon>
    </lineage>
</organism>
<dbReference type="GO" id="GO:0005615">
    <property type="term" value="C:extracellular space"/>
    <property type="evidence" value="ECO:0007669"/>
    <property type="project" value="UniProtKB-KW"/>
</dbReference>
<dbReference type="STRING" id="28743.ENSCVAP00000029574"/>
<dbReference type="SUPFAM" id="SSF54117">
    <property type="entry name" value="Interleukin 8-like chemokines"/>
    <property type="match status" value="1"/>
</dbReference>
<evidence type="ECO:0000256" key="2">
    <source>
        <dbReference type="ARBA" id="ARBA00022514"/>
    </source>
</evidence>
<reference evidence="7" key="2">
    <citation type="submission" date="2025-09" db="UniProtKB">
        <authorList>
            <consortium name="Ensembl"/>
        </authorList>
    </citation>
    <scope>IDENTIFICATION</scope>
</reference>
<accession>A0A3Q2ED06</accession>
<dbReference type="AlphaFoldDB" id="A0A3Q2ED06"/>
<feature type="chain" id="PRO_5018641209" evidence="5">
    <location>
        <begin position="21"/>
        <end position="99"/>
    </location>
</feature>
<keyword evidence="4 5" id="KW-0732">Signal</keyword>
<keyword evidence="8" id="KW-1185">Reference proteome</keyword>
<dbReference type="InterPro" id="IPR039809">
    <property type="entry name" value="Chemokine_b/g/d"/>
</dbReference>
<evidence type="ECO:0000259" key="6">
    <source>
        <dbReference type="SMART" id="SM00199"/>
    </source>
</evidence>
<name>A0A3Q2ED06_CYPVA</name>
<dbReference type="GeneTree" id="ENSGT00970000193522"/>
<dbReference type="InterPro" id="IPR001811">
    <property type="entry name" value="Chemokine_IL8-like_dom"/>
</dbReference>
<dbReference type="GO" id="GO:0006955">
    <property type="term" value="P:immune response"/>
    <property type="evidence" value="ECO:0007669"/>
    <property type="project" value="InterPro"/>
</dbReference>
<sequence>MKSLFLSLGTLLLIAFYCDAAVLYSTAPVTCCNKFSTFKIPESRVSEIKKTHGSCLRQGFIVKTVTGRRICFKQSDDWVQKPFYRKRISEGSGRKREQW</sequence>
<dbReference type="Proteomes" id="UP000265020">
    <property type="component" value="Unassembled WGS sequence"/>
</dbReference>
<proteinExistence type="predicted"/>
<evidence type="ECO:0000313" key="8">
    <source>
        <dbReference type="Proteomes" id="UP000265020"/>
    </source>
</evidence>
<dbReference type="OMA" id="CDQFSNN"/>
<keyword evidence="2" id="KW-0202">Cytokine</keyword>
<dbReference type="SMART" id="SM00199">
    <property type="entry name" value="SCY"/>
    <property type="match status" value="1"/>
</dbReference>
<feature type="signal peptide" evidence="5">
    <location>
        <begin position="1"/>
        <end position="20"/>
    </location>
</feature>
<evidence type="ECO:0000256" key="5">
    <source>
        <dbReference type="SAM" id="SignalP"/>
    </source>
</evidence>
<evidence type="ECO:0000313" key="7">
    <source>
        <dbReference type="Ensembl" id="ENSCVAP00000029574.1"/>
    </source>
</evidence>
<evidence type="ECO:0000256" key="4">
    <source>
        <dbReference type="ARBA" id="ARBA00022729"/>
    </source>
</evidence>
<feature type="domain" description="Chemokine interleukin-8-like" evidence="6">
    <location>
        <begin position="28"/>
        <end position="88"/>
    </location>
</feature>
<evidence type="ECO:0000256" key="3">
    <source>
        <dbReference type="ARBA" id="ARBA00022525"/>
    </source>
</evidence>
<dbReference type="Ensembl" id="ENSCVAT00000022656.1">
    <property type="protein sequence ID" value="ENSCVAP00000029574.1"/>
    <property type="gene ID" value="ENSCVAG00000017462.1"/>
</dbReference>
<evidence type="ECO:0000256" key="1">
    <source>
        <dbReference type="ARBA" id="ARBA00004613"/>
    </source>
</evidence>
<dbReference type="PANTHER" id="PTHR12015">
    <property type="entry name" value="SMALL INDUCIBLE CYTOKINE A"/>
    <property type="match status" value="1"/>
</dbReference>
<dbReference type="Pfam" id="PF00048">
    <property type="entry name" value="IL8"/>
    <property type="match status" value="1"/>
</dbReference>
<dbReference type="PANTHER" id="PTHR12015:SF183">
    <property type="entry name" value="C-C MOTIF CHEMOKINE 3"/>
    <property type="match status" value="1"/>
</dbReference>
<reference evidence="7" key="1">
    <citation type="submission" date="2025-08" db="UniProtKB">
        <authorList>
            <consortium name="Ensembl"/>
        </authorList>
    </citation>
    <scope>IDENTIFICATION</scope>
</reference>
<keyword evidence="3" id="KW-0964">Secreted</keyword>